<keyword evidence="1" id="KW-0812">Transmembrane</keyword>
<keyword evidence="1" id="KW-0472">Membrane</keyword>
<dbReference type="AlphaFoldDB" id="A0A3A1YC18"/>
<dbReference type="RefSeq" id="WP_119534679.1">
    <property type="nucleotide sequence ID" value="NZ_NRJF01000098.1"/>
</dbReference>
<dbReference type="Proteomes" id="UP000265964">
    <property type="component" value="Unassembled WGS sequence"/>
</dbReference>
<reference evidence="2 3" key="1">
    <citation type="submission" date="2017-08" db="EMBL/GenBank/DDBJ databases">
        <title>Reclassification of Bisgaard taxon 37 and 44.</title>
        <authorList>
            <person name="Christensen H."/>
        </authorList>
    </citation>
    <scope>NUCLEOTIDE SEQUENCE [LARGE SCALE GENOMIC DNA]</scope>
    <source>
        <strain evidence="2 3">EEAB3T1</strain>
    </source>
</reference>
<sequence>MTLDTRQSSLDPRAAKAYEQEFTHEQAVNDETLEHEFSLNSHGRLAINSFEENHPKPKRRIRIARMATVAIVNNIGRGLAALVAALVLLGSVIGLMAFSNE</sequence>
<dbReference type="EMBL" id="NRJF01000098">
    <property type="protein sequence ID" value="RIY35235.1"/>
    <property type="molecule type" value="Genomic_DNA"/>
</dbReference>
<accession>A0A3A1YC18</accession>
<keyword evidence="1" id="KW-1133">Transmembrane helix</keyword>
<evidence type="ECO:0000313" key="2">
    <source>
        <dbReference type="EMBL" id="RIY35235.1"/>
    </source>
</evidence>
<feature type="transmembrane region" description="Helical" evidence="1">
    <location>
        <begin position="79"/>
        <end position="98"/>
    </location>
</feature>
<gene>
    <name evidence="2" type="ORF">CKF59_03955</name>
</gene>
<keyword evidence="3" id="KW-1185">Reference proteome</keyword>
<evidence type="ECO:0000313" key="3">
    <source>
        <dbReference type="Proteomes" id="UP000265964"/>
    </source>
</evidence>
<evidence type="ECO:0000256" key="1">
    <source>
        <dbReference type="SAM" id="Phobius"/>
    </source>
</evidence>
<proteinExistence type="predicted"/>
<dbReference type="OrthoDB" id="5690327at2"/>
<name>A0A3A1YC18_9GAMM</name>
<comment type="caution">
    <text evidence="2">The sequence shown here is derived from an EMBL/GenBank/DDBJ whole genome shotgun (WGS) entry which is preliminary data.</text>
</comment>
<organism evidence="2 3">
    <name type="scientific">Psittacicella gerlachiana</name>
    <dbReference type="NCBI Taxonomy" id="2028574"/>
    <lineage>
        <taxon>Bacteria</taxon>
        <taxon>Pseudomonadati</taxon>
        <taxon>Pseudomonadota</taxon>
        <taxon>Gammaproteobacteria</taxon>
        <taxon>Pasteurellales</taxon>
        <taxon>Psittacicellaceae</taxon>
        <taxon>Psittacicella</taxon>
    </lineage>
</organism>
<protein>
    <submittedName>
        <fullName evidence="2">Uncharacterized protein</fullName>
    </submittedName>
</protein>